<feature type="compositionally biased region" description="Low complexity" evidence="1">
    <location>
        <begin position="471"/>
        <end position="487"/>
    </location>
</feature>
<feature type="compositionally biased region" description="Low complexity" evidence="1">
    <location>
        <begin position="202"/>
        <end position="213"/>
    </location>
</feature>
<evidence type="ECO:0000313" key="3">
    <source>
        <dbReference type="EMBL" id="CAF1325536.1"/>
    </source>
</evidence>
<reference evidence="3" key="1">
    <citation type="submission" date="2021-02" db="EMBL/GenBank/DDBJ databases">
        <authorList>
            <person name="Nowell W R."/>
        </authorList>
    </citation>
    <scope>NUCLEOTIDE SEQUENCE</scope>
</reference>
<feature type="region of interest" description="Disordered" evidence="1">
    <location>
        <begin position="139"/>
        <end position="213"/>
    </location>
</feature>
<dbReference type="EMBL" id="CAJNOL010004443">
    <property type="protein sequence ID" value="CAF1588270.1"/>
    <property type="molecule type" value="Genomic_DNA"/>
</dbReference>
<evidence type="ECO:0000259" key="2">
    <source>
        <dbReference type="PROSITE" id="PS50878"/>
    </source>
</evidence>
<dbReference type="PANTHER" id="PTHR21301">
    <property type="entry name" value="REVERSE TRANSCRIPTASE"/>
    <property type="match status" value="1"/>
</dbReference>
<dbReference type="InterPro" id="IPR000477">
    <property type="entry name" value="RT_dom"/>
</dbReference>
<feature type="compositionally biased region" description="Basic residues" evidence="1">
    <location>
        <begin position="161"/>
        <end position="176"/>
    </location>
</feature>
<evidence type="ECO:0000313" key="4">
    <source>
        <dbReference type="EMBL" id="CAF1588270.1"/>
    </source>
</evidence>
<dbReference type="Proteomes" id="UP000663854">
    <property type="component" value="Unassembled WGS sequence"/>
</dbReference>
<feature type="domain" description="Reverse transcriptase" evidence="2">
    <location>
        <begin position="904"/>
        <end position="1152"/>
    </location>
</feature>
<feature type="compositionally biased region" description="Low complexity" evidence="1">
    <location>
        <begin position="234"/>
        <end position="247"/>
    </location>
</feature>
<evidence type="ECO:0000313" key="6">
    <source>
        <dbReference type="Proteomes" id="UP000663870"/>
    </source>
</evidence>
<feature type="region of interest" description="Disordered" evidence="1">
    <location>
        <begin position="234"/>
        <end position="266"/>
    </location>
</feature>
<proteinExistence type="predicted"/>
<dbReference type="Proteomes" id="UP000663870">
    <property type="component" value="Unassembled WGS sequence"/>
</dbReference>
<name>A0A815FUG4_9BILA</name>
<dbReference type="PANTHER" id="PTHR21301:SF10">
    <property type="entry name" value="REVERSE TRANSCRIPTASE DOMAIN-CONTAINING PROTEIN"/>
    <property type="match status" value="1"/>
</dbReference>
<sequence length="1282" mass="150632">MSSINYNNNNTNNQIPLQDPIAPPRLVRNISPRGGVLGRNNDYMGRNNNYLGRNNDYIGRNNNYIGRNNNYLWRNNNYFRQGRQGNQFYYRNIGNQFYNQNGGNRFNYRRYPLNYYRRNIFYNRNYRIPRQYFNPYETGGYGFVNPRQQRQGRSVQPVRSPSRRRPSNRPRRRGPRQIRLNDFMPTELREPSPNLPPEFNIAPTTAPNAPQNALPQRERFAQRNTTQPFTVTENNQNQQLQQQQQNQRQRKTTSSFRRRQRRNNRFAVLADDNENDNVSDVEVEVKDELMPLNVNKKRRQGKNNKKKVRHYLQPNRILKWLEDHSRSSKNAISGRGNQAYVLGSVSIYDEWVRNNYELQVWQTYLKMGTEQKHWAKEVVRRTKRRDVVINSRFVQKKINRLTIAIAEACATISELQIQLSTYWMQTISETTNQRLAQTTANLVARQLSVDRARQTTTAGNVGTNTDDELDTGTTGTTGAAPTTTATTKNHVRESVERIENYILEYIHFCTQHVKKTAQTRIQLAKAQMTEFKALEDFEQIATPAQWNIHFILKPKVKIWSTKNKNYQLLLKRVELDIPSKIIDKVDFSFKIDESIISQDEAQAMYNQMRQITKDFRNQAMTLCVQLAARENEILSNEIKGIIERFPQENDDGFDAEPGYAAFKQYHELREKRMKLEIEQSLYFLFEQRVESETNNPEEEIIAPTLIPNIQLTEEEHQLLKLGPKFIFNDPKTAARRRTIELATLKRKMEKCFLRKKVSPGRPLQLFIDELDVLLQTLHNVPTMDKIINKDKLIGTNIIELINSQASQSQIMNTVKMKKKKNYGRLVKRLKHKFKLANVILQKSDKSKVFHLGKIEDYRKKSKEYMEKTQAYQCLGINDPLFELIQRTNKYLLDLRLAKWITQKQYELLSIKPNEVELAHLYYLPKAHKPGTPLRPIISGLKHPTIKISKFLDDLLRPLFDKMAQETTVTSGFELVKKLQKWSILNMNGNTILCTIDVVDLYTMIPQVEGVLSLKKMLDYLKLKKVGNLKIETIIRLSRFVMQNNYFSYDGQFYHQSKGGAMGSPLTLTMANCYMFFFERQIAKQIKNSGGLYFRYIDDLFIVINWPVRHLLKQIDKWKNFDENIKLNPNINTFATFLDLYMENRDGVLFTTVYQKPSYEPYYLPFNSIHPLHMKKNIPFTMLLRVIRYCSTFQTYLDEREKLRMALLFNKYPNKLIEEQFNNVLLKLQQKDMINKRIVVYETGTSATEYPTLCRPGRDTHIQIPSFAIGRDIYICLGITDIT</sequence>
<gene>
    <name evidence="4" type="ORF">JXQ802_LOCUS46957</name>
    <name evidence="3" type="ORF">PYM288_LOCUS31138</name>
</gene>
<dbReference type="InterPro" id="IPR058912">
    <property type="entry name" value="HTH_animal"/>
</dbReference>
<accession>A0A815FUG4</accession>
<evidence type="ECO:0000256" key="1">
    <source>
        <dbReference type="SAM" id="MobiDB-lite"/>
    </source>
</evidence>
<feature type="compositionally biased region" description="Low complexity" evidence="1">
    <location>
        <begin position="1"/>
        <end position="13"/>
    </location>
</feature>
<dbReference type="Pfam" id="PF26215">
    <property type="entry name" value="HTH_animal"/>
    <property type="match status" value="1"/>
</dbReference>
<protein>
    <recommendedName>
        <fullName evidence="2">Reverse transcriptase domain-containing protein</fullName>
    </recommendedName>
</protein>
<keyword evidence="6" id="KW-1185">Reference proteome</keyword>
<organism evidence="3 5">
    <name type="scientific">Rotaria sordida</name>
    <dbReference type="NCBI Taxonomy" id="392033"/>
    <lineage>
        <taxon>Eukaryota</taxon>
        <taxon>Metazoa</taxon>
        <taxon>Spiralia</taxon>
        <taxon>Gnathifera</taxon>
        <taxon>Rotifera</taxon>
        <taxon>Eurotatoria</taxon>
        <taxon>Bdelloidea</taxon>
        <taxon>Philodinida</taxon>
        <taxon>Philodinidae</taxon>
        <taxon>Rotaria</taxon>
    </lineage>
</organism>
<feature type="compositionally biased region" description="Polar residues" evidence="1">
    <location>
        <begin position="454"/>
        <end position="464"/>
    </location>
</feature>
<evidence type="ECO:0000313" key="5">
    <source>
        <dbReference type="Proteomes" id="UP000663854"/>
    </source>
</evidence>
<feature type="region of interest" description="Disordered" evidence="1">
    <location>
        <begin position="1"/>
        <end position="20"/>
    </location>
</feature>
<feature type="compositionally biased region" description="Basic residues" evidence="1">
    <location>
        <begin position="248"/>
        <end position="264"/>
    </location>
</feature>
<dbReference type="EMBL" id="CAJNOH010003152">
    <property type="protein sequence ID" value="CAF1325536.1"/>
    <property type="molecule type" value="Genomic_DNA"/>
</dbReference>
<dbReference type="PROSITE" id="PS50878">
    <property type="entry name" value="RT_POL"/>
    <property type="match status" value="1"/>
</dbReference>
<feature type="region of interest" description="Disordered" evidence="1">
    <location>
        <begin position="454"/>
        <end position="491"/>
    </location>
</feature>
<comment type="caution">
    <text evidence="3">The sequence shown here is derived from an EMBL/GenBank/DDBJ whole genome shotgun (WGS) entry which is preliminary data.</text>
</comment>